<dbReference type="Gene3D" id="3.60.40.10">
    <property type="entry name" value="PPM-type phosphatase domain"/>
    <property type="match status" value="1"/>
</dbReference>
<dbReference type="SMART" id="SM00332">
    <property type="entry name" value="PP2Cc"/>
    <property type="match status" value="1"/>
</dbReference>
<dbReference type="InterPro" id="IPR001932">
    <property type="entry name" value="PPM-type_phosphatase-like_dom"/>
</dbReference>
<evidence type="ECO:0000313" key="3">
    <source>
        <dbReference type="EMBL" id="KZV81241.1"/>
    </source>
</evidence>
<dbReference type="SUPFAM" id="SSF81606">
    <property type="entry name" value="PP2C-like"/>
    <property type="match status" value="1"/>
</dbReference>
<protein>
    <submittedName>
        <fullName evidence="3">Protein serine/threonine phosphatase 2C</fullName>
    </submittedName>
</protein>
<dbReference type="InterPro" id="IPR015655">
    <property type="entry name" value="PP2C"/>
</dbReference>
<accession>A0A165BU28</accession>
<evidence type="ECO:0000256" key="1">
    <source>
        <dbReference type="SAM" id="Phobius"/>
    </source>
</evidence>
<dbReference type="CDD" id="cd00143">
    <property type="entry name" value="PP2Cc"/>
    <property type="match status" value="1"/>
</dbReference>
<dbReference type="PROSITE" id="PS51746">
    <property type="entry name" value="PPM_2"/>
    <property type="match status" value="1"/>
</dbReference>
<sequence length="514" mass="57095">MMLPHQRFRIPRRGIDWALRPAYLRRTFKPYSSASLAVALAAAGFGTTATLLYFATPVRQNDAPRPDTQFTAFLPSSFPAFDPFAKKTLSLITHEQAESFLHANQRSLNWRTPASAVLRHDFNSVASNYPCEDDASYAYVGGRHYFTVFDGHGGWEVSRYLAENLIGRVAAELSDPSLKTDADVHAAIKRVFLQVDDELVSAPIPLVKEYEAAGVKEPYDLPIATRFRHRRAWEMATSGSCALMAICDAARDRLHVAVTGDSRAVMGVWDPEHGVWRARQLSDDLTSANPKEAKRLQALHPPEEAEDLVRNGRTLGLGVSRAFGDARFKWSLEDLKNISTSIMGRVTKPYPNYKTPPYVTAEPELVSVPLSPPSGRGFVVLASDGVYDRLTNIEVVALVGGWLDGVQGTHSREDVRKLATLGDHPEGTYFAKSYYIDEAERPPTWKFTFEDANAATHVIRNGLAGDDKEELRLQYSFSDSRSSRDERDDMTVTVIFLGTQPTSAASTTPRRQAN</sequence>
<dbReference type="PANTHER" id="PTHR13832:SF792">
    <property type="entry name" value="GM14286P"/>
    <property type="match status" value="1"/>
</dbReference>
<organism evidence="3 4">
    <name type="scientific">Exidia glandulosa HHB12029</name>
    <dbReference type="NCBI Taxonomy" id="1314781"/>
    <lineage>
        <taxon>Eukaryota</taxon>
        <taxon>Fungi</taxon>
        <taxon>Dikarya</taxon>
        <taxon>Basidiomycota</taxon>
        <taxon>Agaricomycotina</taxon>
        <taxon>Agaricomycetes</taxon>
        <taxon>Auriculariales</taxon>
        <taxon>Exidiaceae</taxon>
        <taxon>Exidia</taxon>
    </lineage>
</organism>
<evidence type="ECO:0000313" key="4">
    <source>
        <dbReference type="Proteomes" id="UP000077266"/>
    </source>
</evidence>
<keyword evidence="4" id="KW-1185">Reference proteome</keyword>
<dbReference type="PANTHER" id="PTHR13832">
    <property type="entry name" value="PROTEIN PHOSPHATASE 2C"/>
    <property type="match status" value="1"/>
</dbReference>
<feature type="domain" description="PPM-type phosphatase" evidence="2">
    <location>
        <begin position="119"/>
        <end position="497"/>
    </location>
</feature>
<dbReference type="GO" id="GO:0005739">
    <property type="term" value="C:mitochondrion"/>
    <property type="evidence" value="ECO:0007669"/>
    <property type="project" value="TreeGrafter"/>
</dbReference>
<keyword evidence="1" id="KW-0812">Transmembrane</keyword>
<gene>
    <name evidence="3" type="ORF">EXIGLDRAFT_779937</name>
</gene>
<dbReference type="Pfam" id="PF00481">
    <property type="entry name" value="PP2C"/>
    <property type="match status" value="1"/>
</dbReference>
<dbReference type="OrthoDB" id="420076at2759"/>
<dbReference type="InParanoid" id="A0A165BU28"/>
<dbReference type="AlphaFoldDB" id="A0A165BU28"/>
<dbReference type="STRING" id="1314781.A0A165BU28"/>
<dbReference type="InterPro" id="IPR036457">
    <property type="entry name" value="PPM-type-like_dom_sf"/>
</dbReference>
<keyword evidence="1" id="KW-0472">Membrane</keyword>
<keyword evidence="1" id="KW-1133">Transmembrane helix</keyword>
<reference evidence="3 4" key="1">
    <citation type="journal article" date="2016" name="Mol. Biol. Evol.">
        <title>Comparative Genomics of Early-Diverging Mushroom-Forming Fungi Provides Insights into the Origins of Lignocellulose Decay Capabilities.</title>
        <authorList>
            <person name="Nagy L.G."/>
            <person name="Riley R."/>
            <person name="Tritt A."/>
            <person name="Adam C."/>
            <person name="Daum C."/>
            <person name="Floudas D."/>
            <person name="Sun H."/>
            <person name="Yadav J.S."/>
            <person name="Pangilinan J."/>
            <person name="Larsson K.H."/>
            <person name="Matsuura K."/>
            <person name="Barry K."/>
            <person name="Labutti K."/>
            <person name="Kuo R."/>
            <person name="Ohm R.A."/>
            <person name="Bhattacharya S.S."/>
            <person name="Shirouzu T."/>
            <person name="Yoshinaga Y."/>
            <person name="Martin F.M."/>
            <person name="Grigoriev I.V."/>
            <person name="Hibbett D.S."/>
        </authorList>
    </citation>
    <scope>NUCLEOTIDE SEQUENCE [LARGE SCALE GENOMIC DNA]</scope>
    <source>
        <strain evidence="3 4">HHB12029</strain>
    </source>
</reference>
<dbReference type="Proteomes" id="UP000077266">
    <property type="component" value="Unassembled WGS sequence"/>
</dbReference>
<name>A0A165BU28_EXIGL</name>
<proteinExistence type="predicted"/>
<evidence type="ECO:0000259" key="2">
    <source>
        <dbReference type="PROSITE" id="PS51746"/>
    </source>
</evidence>
<dbReference type="EMBL" id="KV426406">
    <property type="protein sequence ID" value="KZV81241.1"/>
    <property type="molecule type" value="Genomic_DNA"/>
</dbReference>
<feature type="transmembrane region" description="Helical" evidence="1">
    <location>
        <begin position="34"/>
        <end position="55"/>
    </location>
</feature>
<dbReference type="GO" id="GO:0004741">
    <property type="term" value="F:[pyruvate dehydrogenase (acetyl-transferring)]-phosphatase activity"/>
    <property type="evidence" value="ECO:0007669"/>
    <property type="project" value="TreeGrafter"/>
</dbReference>